<evidence type="ECO:0000313" key="2">
    <source>
        <dbReference type="EMBL" id="ABG51222.1"/>
    </source>
</evidence>
<feature type="domain" description="MEKHLA" evidence="1">
    <location>
        <begin position="16"/>
        <end position="156"/>
    </location>
</feature>
<dbReference type="AlphaFoldDB" id="Q113V2"/>
<dbReference type="InterPro" id="IPR013978">
    <property type="entry name" value="MEKHLA"/>
</dbReference>
<organism evidence="2">
    <name type="scientific">Trichodesmium erythraeum (strain IMS101)</name>
    <dbReference type="NCBI Taxonomy" id="203124"/>
    <lineage>
        <taxon>Bacteria</taxon>
        <taxon>Bacillati</taxon>
        <taxon>Cyanobacteriota</taxon>
        <taxon>Cyanophyceae</taxon>
        <taxon>Oscillatoriophycideae</taxon>
        <taxon>Oscillatoriales</taxon>
        <taxon>Microcoleaceae</taxon>
        <taxon>Trichodesmium</taxon>
    </lineage>
</organism>
<evidence type="ECO:0000259" key="1">
    <source>
        <dbReference type="Pfam" id="PF08670"/>
    </source>
</evidence>
<dbReference type="OrthoDB" id="9794448at2"/>
<sequence>MTENILYPWKQETIIHHTQRLLLSYKHWTGQCLLDIDGTPQLMAQALWETSFVVASHGIEENPILNYGNQQALDLWEMTWEQFTHTPSCETAQPLQREDRQLLLTQAKTQGYIDNYRGIRISSKGKQFWISNAIIWNILDENQQQCGQAATFKQWKYI</sequence>
<reference evidence="2" key="1">
    <citation type="submission" date="2006-06" db="EMBL/GenBank/DDBJ databases">
        <title>Complete sequence of Trichodesmium erythraeum IMS101.</title>
        <authorList>
            <consortium name="US DOE Joint Genome Institute"/>
            <person name="Copeland A."/>
            <person name="Lucas S."/>
            <person name="Lapidus A."/>
            <person name="Barry K."/>
            <person name="Detter J.C."/>
            <person name="Glavina del Rio T."/>
            <person name="Hammon N."/>
            <person name="Israni S."/>
            <person name="Dalin E."/>
            <person name="Tice H."/>
            <person name="Pitluck S."/>
            <person name="Kiss H."/>
            <person name="Munk A.C."/>
            <person name="Brettin T."/>
            <person name="Bruce D."/>
            <person name="Han C."/>
            <person name="Tapia R."/>
            <person name="Gilna P."/>
            <person name="Schmutz J."/>
            <person name="Larimer F."/>
            <person name="Land M."/>
            <person name="Hauser L."/>
            <person name="Kyrpides N."/>
            <person name="Kim E."/>
            <person name="Richardson P."/>
        </authorList>
    </citation>
    <scope>NUCLEOTIDE SEQUENCE [LARGE SCALE GENOMIC DNA]</scope>
    <source>
        <strain evidence="2">IMS101</strain>
    </source>
</reference>
<proteinExistence type="predicted"/>
<dbReference type="EMBL" id="CP000393">
    <property type="protein sequence ID" value="ABG51222.1"/>
    <property type="molecule type" value="Genomic_DNA"/>
</dbReference>
<dbReference type="eggNOG" id="ENOG5032SCF">
    <property type="taxonomic scope" value="Bacteria"/>
</dbReference>
<dbReference type="HOGENOM" id="CLU_115296_1_0_3"/>
<name>Q113V2_TRIEI</name>
<dbReference type="KEGG" id="ter:Tery_1970"/>
<protein>
    <recommendedName>
        <fullName evidence="1">MEKHLA domain-containing protein</fullName>
    </recommendedName>
</protein>
<dbReference type="Pfam" id="PF08670">
    <property type="entry name" value="MEKHLA"/>
    <property type="match status" value="1"/>
</dbReference>
<dbReference type="RefSeq" id="WP_011611595.1">
    <property type="nucleotide sequence ID" value="NC_008312.1"/>
</dbReference>
<accession>Q113V2</accession>
<gene>
    <name evidence="2" type="ordered locus">Tery_1970</name>
</gene>